<comment type="similarity">
    <text evidence="1">Belongs to the UDP-N-acetylglucosamine 2-epimerase family.</text>
</comment>
<name>A0A368XT23_MARNT</name>
<sequence length="376" mass="42389">MKKLKVMTVVGTRPEIIRLSRVMAKLDEYCEHVLVHTGQNYDFELNEIFFQDLGIRKPDHFLSAAGASGAETIGNVIIAVDKVLADVQPEALLVLGDTNSCMAVIPAKRRKIPTFHMEAGNRCFDMRVPEEINRRIVDHTADINLTYSTIARDYLLREGLPADRVVKTGSPMFEVLNHFREGIEASDVLERLGLEEGKFFVVSAHREENVDSDRNFLALVDTLNAVAEQYGYPVIVSTHPRTQKRVDAMGVQFHENVRLLKPLGFKDYNKLQLSAKAVLSDSGTISEEASILNFPALNIREAHERPEGMEETAAMMVGLSTERVLQGLAILENQGRGDERSMRLVADYSMPNVAEKVVRIIHSYRDYVMQTVWKQF</sequence>
<evidence type="ECO:0000313" key="4">
    <source>
        <dbReference type="Proteomes" id="UP000253647"/>
    </source>
</evidence>
<evidence type="ECO:0000313" key="3">
    <source>
        <dbReference type="EMBL" id="RCW71122.1"/>
    </source>
</evidence>
<dbReference type="InterPro" id="IPR029767">
    <property type="entry name" value="WecB-like"/>
</dbReference>
<reference evidence="3 4" key="1">
    <citation type="submission" date="2018-07" db="EMBL/GenBank/DDBJ databases">
        <title>Freshwater and sediment microbial communities from various areas in North America, analyzing microbe dynamics in response to fracking.</title>
        <authorList>
            <person name="Lamendella R."/>
        </authorList>
    </citation>
    <scope>NUCLEOTIDE SEQUENCE [LARGE SCALE GENOMIC DNA]</scope>
    <source>
        <strain evidence="3 4">105B</strain>
    </source>
</reference>
<comment type="caution">
    <text evidence="3">The sequence shown here is derived from an EMBL/GenBank/DDBJ whole genome shotgun (WGS) entry which is preliminary data.</text>
</comment>
<dbReference type="Pfam" id="PF02350">
    <property type="entry name" value="Epimerase_2"/>
    <property type="match status" value="1"/>
</dbReference>
<dbReference type="AlphaFoldDB" id="A0A368XT23"/>
<dbReference type="Gene3D" id="3.40.50.2000">
    <property type="entry name" value="Glycogen Phosphorylase B"/>
    <property type="match status" value="2"/>
</dbReference>
<keyword evidence="1" id="KW-0413">Isomerase</keyword>
<dbReference type="EMBL" id="QPJI01000004">
    <property type="protein sequence ID" value="RCW71122.1"/>
    <property type="molecule type" value="Genomic_DNA"/>
</dbReference>
<dbReference type="CDD" id="cd03786">
    <property type="entry name" value="GTB_UDP-GlcNAc_2-Epimerase"/>
    <property type="match status" value="1"/>
</dbReference>
<protein>
    <submittedName>
        <fullName evidence="3">UDP-N-acetylglucosamine 2-epimerase (Non-hydrolysing)</fullName>
    </submittedName>
</protein>
<proteinExistence type="inferred from homology"/>
<dbReference type="PANTHER" id="PTHR43174:SF1">
    <property type="entry name" value="UDP-N-ACETYLGLUCOSAMINE 2-EPIMERASE"/>
    <property type="match status" value="1"/>
</dbReference>
<accession>A0A368XT23</accession>
<organism evidence="3 4">
    <name type="scientific">Marinobacter nauticus</name>
    <name type="common">Marinobacter hydrocarbonoclasticus</name>
    <name type="synonym">Marinobacter aquaeolei</name>
    <dbReference type="NCBI Taxonomy" id="2743"/>
    <lineage>
        <taxon>Bacteria</taxon>
        <taxon>Pseudomonadati</taxon>
        <taxon>Pseudomonadota</taxon>
        <taxon>Gammaproteobacteria</taxon>
        <taxon>Pseudomonadales</taxon>
        <taxon>Marinobacteraceae</taxon>
        <taxon>Marinobacter</taxon>
    </lineage>
</organism>
<dbReference type="PANTHER" id="PTHR43174">
    <property type="entry name" value="UDP-N-ACETYLGLUCOSAMINE 2-EPIMERASE"/>
    <property type="match status" value="1"/>
</dbReference>
<dbReference type="InterPro" id="IPR003331">
    <property type="entry name" value="UDP_GlcNAc_Epimerase_2_dom"/>
</dbReference>
<dbReference type="Proteomes" id="UP000253647">
    <property type="component" value="Unassembled WGS sequence"/>
</dbReference>
<dbReference type="NCBIfam" id="TIGR00236">
    <property type="entry name" value="wecB"/>
    <property type="match status" value="1"/>
</dbReference>
<evidence type="ECO:0000259" key="2">
    <source>
        <dbReference type="Pfam" id="PF02350"/>
    </source>
</evidence>
<dbReference type="SUPFAM" id="SSF53756">
    <property type="entry name" value="UDP-Glycosyltransferase/glycogen phosphorylase"/>
    <property type="match status" value="1"/>
</dbReference>
<gene>
    <name evidence="3" type="ORF">DET61_104280</name>
</gene>
<dbReference type="GO" id="GO:0016853">
    <property type="term" value="F:isomerase activity"/>
    <property type="evidence" value="ECO:0007669"/>
    <property type="project" value="UniProtKB-KW"/>
</dbReference>
<feature type="domain" description="UDP-N-acetylglucosamine 2-epimerase" evidence="2">
    <location>
        <begin position="28"/>
        <end position="361"/>
    </location>
</feature>
<dbReference type="RefSeq" id="WP_114434235.1">
    <property type="nucleotide sequence ID" value="NZ_QPJI01000004.1"/>
</dbReference>
<evidence type="ECO:0000256" key="1">
    <source>
        <dbReference type="RuleBase" id="RU003513"/>
    </source>
</evidence>